<gene>
    <name evidence="1" type="ORF">AVEN_30645_1</name>
</gene>
<keyword evidence="2" id="KW-1185">Reference proteome</keyword>
<name>A0A4Y2Q9R7_ARAVE</name>
<dbReference type="AlphaFoldDB" id="A0A4Y2Q9R7"/>
<organism evidence="1 2">
    <name type="scientific">Araneus ventricosus</name>
    <name type="common">Orbweaver spider</name>
    <name type="synonym">Epeira ventricosa</name>
    <dbReference type="NCBI Taxonomy" id="182803"/>
    <lineage>
        <taxon>Eukaryota</taxon>
        <taxon>Metazoa</taxon>
        <taxon>Ecdysozoa</taxon>
        <taxon>Arthropoda</taxon>
        <taxon>Chelicerata</taxon>
        <taxon>Arachnida</taxon>
        <taxon>Araneae</taxon>
        <taxon>Araneomorphae</taxon>
        <taxon>Entelegynae</taxon>
        <taxon>Araneoidea</taxon>
        <taxon>Araneidae</taxon>
        <taxon>Araneus</taxon>
    </lineage>
</organism>
<protein>
    <submittedName>
        <fullName evidence="1">Uncharacterized protein</fullName>
    </submittedName>
</protein>
<sequence length="117" mass="13150">MDSRFPAMQVLWLGRGFYKVKHGVTSATLVARMTLATKLGDNIAAINNGDLNDKKLFSKMQPFSRSLGPDLGFQKILVRGLWKYIRPILDARVVVIRIALERERLLSSIRCASQVSC</sequence>
<dbReference type="Proteomes" id="UP000499080">
    <property type="component" value="Unassembled WGS sequence"/>
</dbReference>
<evidence type="ECO:0000313" key="1">
    <source>
        <dbReference type="EMBL" id="GBN60908.1"/>
    </source>
</evidence>
<evidence type="ECO:0000313" key="2">
    <source>
        <dbReference type="Proteomes" id="UP000499080"/>
    </source>
</evidence>
<reference evidence="1 2" key="1">
    <citation type="journal article" date="2019" name="Sci. Rep.">
        <title>Orb-weaving spider Araneus ventricosus genome elucidates the spidroin gene catalogue.</title>
        <authorList>
            <person name="Kono N."/>
            <person name="Nakamura H."/>
            <person name="Ohtoshi R."/>
            <person name="Moran D.A.P."/>
            <person name="Shinohara A."/>
            <person name="Yoshida Y."/>
            <person name="Fujiwara M."/>
            <person name="Mori M."/>
            <person name="Tomita M."/>
            <person name="Arakawa K."/>
        </authorList>
    </citation>
    <scope>NUCLEOTIDE SEQUENCE [LARGE SCALE GENOMIC DNA]</scope>
</reference>
<accession>A0A4Y2Q9R7</accession>
<comment type="caution">
    <text evidence="1">The sequence shown here is derived from an EMBL/GenBank/DDBJ whole genome shotgun (WGS) entry which is preliminary data.</text>
</comment>
<dbReference type="EMBL" id="BGPR01013488">
    <property type="protein sequence ID" value="GBN60908.1"/>
    <property type="molecule type" value="Genomic_DNA"/>
</dbReference>
<proteinExistence type="predicted"/>